<dbReference type="GO" id="GO:0016787">
    <property type="term" value="F:hydrolase activity"/>
    <property type="evidence" value="ECO:0007669"/>
    <property type="project" value="UniProtKB-KW"/>
</dbReference>
<evidence type="ECO:0000256" key="1">
    <source>
        <dbReference type="ARBA" id="ARBA00022741"/>
    </source>
</evidence>
<dbReference type="PROSITE" id="PS51192">
    <property type="entry name" value="HELICASE_ATP_BIND_1"/>
    <property type="match status" value="1"/>
</dbReference>
<dbReference type="Pfam" id="PF07717">
    <property type="entry name" value="OB_NTP_bind"/>
    <property type="match status" value="1"/>
</dbReference>
<dbReference type="CDD" id="cd18791">
    <property type="entry name" value="SF2_C_RHA"/>
    <property type="match status" value="1"/>
</dbReference>
<evidence type="ECO:0000256" key="5">
    <source>
        <dbReference type="SAM" id="MobiDB-lite"/>
    </source>
</evidence>
<dbReference type="SMART" id="SM00847">
    <property type="entry name" value="HA2"/>
    <property type="match status" value="1"/>
</dbReference>
<comment type="caution">
    <text evidence="8">The sequence shown here is derived from an EMBL/GenBank/DDBJ whole genome shotgun (WGS) entry which is preliminary data.</text>
</comment>
<feature type="region of interest" description="Disordered" evidence="5">
    <location>
        <begin position="184"/>
        <end position="237"/>
    </location>
</feature>
<dbReference type="SMART" id="SM00487">
    <property type="entry name" value="DEXDc"/>
    <property type="match status" value="1"/>
</dbReference>
<keyword evidence="9" id="KW-1185">Reference proteome</keyword>
<dbReference type="Gene3D" id="3.40.50.300">
    <property type="entry name" value="P-loop containing nucleotide triphosphate hydrolases"/>
    <property type="match status" value="2"/>
</dbReference>
<reference evidence="8 9" key="1">
    <citation type="submission" date="2019-07" db="EMBL/GenBank/DDBJ databases">
        <title>Whole genome shotgun sequence of Cellulomonas soli NBRC 109434.</title>
        <authorList>
            <person name="Hosoyama A."/>
            <person name="Uohara A."/>
            <person name="Ohji S."/>
            <person name="Ichikawa N."/>
        </authorList>
    </citation>
    <scope>NUCLEOTIDE SEQUENCE [LARGE SCALE GENOMIC DNA]</scope>
    <source>
        <strain evidence="8 9">NBRC 109434</strain>
    </source>
</reference>
<dbReference type="InterPro" id="IPR011545">
    <property type="entry name" value="DEAD/DEAH_box_helicase_dom"/>
</dbReference>
<dbReference type="SMART" id="SM00382">
    <property type="entry name" value="AAA"/>
    <property type="match status" value="1"/>
</dbReference>
<dbReference type="GO" id="GO:0004386">
    <property type="term" value="F:helicase activity"/>
    <property type="evidence" value="ECO:0007669"/>
    <property type="project" value="UniProtKB-KW"/>
</dbReference>
<feature type="compositionally biased region" description="Basic and acidic residues" evidence="5">
    <location>
        <begin position="651"/>
        <end position="665"/>
    </location>
</feature>
<evidence type="ECO:0000256" key="4">
    <source>
        <dbReference type="ARBA" id="ARBA00022840"/>
    </source>
</evidence>
<keyword evidence="4" id="KW-0067">ATP-binding</keyword>
<dbReference type="Gene3D" id="1.20.120.1080">
    <property type="match status" value="1"/>
</dbReference>
<dbReference type="InterPro" id="IPR024590">
    <property type="entry name" value="HrpA_C"/>
</dbReference>
<feature type="region of interest" description="Disordered" evidence="5">
    <location>
        <begin position="593"/>
        <end position="614"/>
    </location>
</feature>
<keyword evidence="2" id="KW-0378">Hydrolase</keyword>
<name>A0A512PCX4_9CELL</name>
<protein>
    <recommendedName>
        <fullName evidence="10">ATP-dependent helicase</fullName>
    </recommendedName>
</protein>
<dbReference type="InterPro" id="IPR001650">
    <property type="entry name" value="Helicase_C-like"/>
</dbReference>
<dbReference type="FunFam" id="1.20.120.1080:FF:000005">
    <property type="entry name" value="ATP-dependent helicase HrpA"/>
    <property type="match status" value="1"/>
</dbReference>
<dbReference type="Pfam" id="PF21010">
    <property type="entry name" value="HA2_C"/>
    <property type="match status" value="1"/>
</dbReference>
<evidence type="ECO:0008006" key="10">
    <source>
        <dbReference type="Google" id="ProtNLM"/>
    </source>
</evidence>
<sequence length="1399" mass="151774">MLRDHQVIVVAGETGSGKTTQLPKIALELGRGRAGQIGHTQPRRIAARSVAERIAEEIGTPLGQIVGYQVRFTDESSDSTLVKVMTDGILLAQIQRDPMLRQYDTLIIDEAHERSLNIDFILGYLTRLLPQRPDLKVVITSATIDSARFARHFASAPTAEHPEGVPAPVVEVSGRTYPVELRYRPLSPDTGVTGDDLDDVPAPPSPHRTGGGAGAKPRKGQARGAARGGQPARGEEDRDMMTAICEAVDELCAEGDGDILVFLSGEREIRDAEDALRGSLGPRVSDPKHPRAVEILPLYSRLSAAEQHRVFERHQTRRVVLSTNVAETSLTVPGIRYVVDPGTARISRWSKATKVQRLPIEPISQASANQRSGRCGRVADGIAIRLYSQDDFDARPMYTEPEILRTSLASVILQMIAVGVATTPDDVTAFPFVDPPDVRAVRDGVQLLTELGALAVGSDGGGTRLTDTGKALAQLPMDPRLARMIVEGGRRGVAREVMVIAAALSIQDPRERPAEERERADQQHARFADPTSDLLSYLNVWQYVREQQRELSGSAFRRMCRAEYLNYLRIREWQDVVTQLKELAKPLGITVNPPRRAATPADSDAAAAATDGPPTRLEWDADLIHQSVLSGLLSHIGMQEATEVQASRGRTGPDARGGRPDRRGRNEYLGARGARFAIFPGSGLARKPPAWVMAGELVETSRLWGRDAARIQPEWAEELGAHLVKRTYSEPAWSTKQGAATATEKVLLYGVPIVAGRRVLYSKVDPEHARELFLRHALVQGEWTTHHQFFHENRRLLAEAEGLEARARRRDLVVDDDVLFDFYDERVPDDVVSARHFDQWWKQARRSTPDLLSFTRELLVADGAEAIDEQSFPSRWPQGDLSLPLTYQFQPGTEADGVTVHIPLVSLARVRPEGFDWLVPGLRAELVTATIRALPKPVRVQLVPAPDVAAAVDAWMDEHLASWEDTVRAGDAAPSFHDAFRQAVRSMRDVDVPEDAFDDTKLPAHLRMTFRVVGDRGGVVDDGKDLLVLQRRHAARAQDAVSSAVRTALRAAMEEATVDASTTAADSGRSGDGTSASAGSGPSGAARPVAPSSPPPPAAVERTVVTSWADVPGGTLPEVVETSGQGGVVVRAFPTLVEEGTSVALRALADEQRVAGAHRLGLRRLLLTETALASARITTRWTGTQALALAASPYPSTQALVADVQLAAVDRLMSTHLAGADATTVRDAETYAALRTAVRAGLEDAVHAVVTDLVAVLVAWRELDAQVRGTSSLALLATLQDVRAQSADLVHDGFVSEVGADRLPHLARYLRAAAYRLTKAADNPVRDGDLAWQVQESADLLAAAVAKARTATPDPARDAALDDVRWMVEELRVSLFAQQLGTPGPISPTRIRKALASLG</sequence>
<dbReference type="Pfam" id="PF00270">
    <property type="entry name" value="DEAD"/>
    <property type="match status" value="1"/>
</dbReference>
<dbReference type="PROSITE" id="PS51194">
    <property type="entry name" value="HELICASE_CTER"/>
    <property type="match status" value="1"/>
</dbReference>
<feature type="region of interest" description="Disordered" evidence="5">
    <location>
        <begin position="1056"/>
        <end position="1099"/>
    </location>
</feature>
<feature type="domain" description="Helicase ATP-binding" evidence="6">
    <location>
        <begin position="1"/>
        <end position="162"/>
    </location>
</feature>
<evidence type="ECO:0000313" key="8">
    <source>
        <dbReference type="EMBL" id="GEP68982.1"/>
    </source>
</evidence>
<dbReference type="InterPro" id="IPR003593">
    <property type="entry name" value="AAA+_ATPase"/>
</dbReference>
<organism evidence="8 9">
    <name type="scientific">Cellulomonas soli</name>
    <dbReference type="NCBI Taxonomy" id="931535"/>
    <lineage>
        <taxon>Bacteria</taxon>
        <taxon>Bacillati</taxon>
        <taxon>Actinomycetota</taxon>
        <taxon>Actinomycetes</taxon>
        <taxon>Micrococcales</taxon>
        <taxon>Cellulomonadaceae</taxon>
        <taxon>Cellulomonas</taxon>
    </lineage>
</organism>
<evidence type="ECO:0000256" key="3">
    <source>
        <dbReference type="ARBA" id="ARBA00022806"/>
    </source>
</evidence>
<dbReference type="InterPro" id="IPR007502">
    <property type="entry name" value="Helicase-assoc_dom"/>
</dbReference>
<dbReference type="InterPro" id="IPR014001">
    <property type="entry name" value="Helicase_ATP-bd"/>
</dbReference>
<dbReference type="Proteomes" id="UP000321798">
    <property type="component" value="Unassembled WGS sequence"/>
</dbReference>
<dbReference type="SMART" id="SM00490">
    <property type="entry name" value="HELICc"/>
    <property type="match status" value="1"/>
</dbReference>
<keyword evidence="1" id="KW-0547">Nucleotide-binding</keyword>
<dbReference type="SUPFAM" id="SSF52540">
    <property type="entry name" value="P-loop containing nucleoside triphosphate hydrolases"/>
    <property type="match status" value="1"/>
</dbReference>
<evidence type="ECO:0000313" key="9">
    <source>
        <dbReference type="Proteomes" id="UP000321798"/>
    </source>
</evidence>
<feature type="compositionally biased region" description="Low complexity" evidence="5">
    <location>
        <begin position="222"/>
        <end position="232"/>
    </location>
</feature>
<keyword evidence="3" id="KW-0347">Helicase</keyword>
<dbReference type="InterPro" id="IPR027417">
    <property type="entry name" value="P-loop_NTPase"/>
</dbReference>
<dbReference type="Pfam" id="PF11898">
    <property type="entry name" value="DUF3418"/>
    <property type="match status" value="1"/>
</dbReference>
<evidence type="ECO:0000256" key="2">
    <source>
        <dbReference type="ARBA" id="ARBA00022801"/>
    </source>
</evidence>
<feature type="domain" description="Helicase C-terminal" evidence="7">
    <location>
        <begin position="243"/>
        <end position="419"/>
    </location>
</feature>
<feature type="region of interest" description="Disordered" evidence="5">
    <location>
        <begin position="641"/>
        <end position="665"/>
    </location>
</feature>
<dbReference type="PANTHER" id="PTHR18934">
    <property type="entry name" value="ATP-DEPENDENT RNA HELICASE"/>
    <property type="match status" value="1"/>
</dbReference>
<accession>A0A512PCX4</accession>
<dbReference type="Pfam" id="PF00271">
    <property type="entry name" value="Helicase_C"/>
    <property type="match status" value="1"/>
</dbReference>
<dbReference type="GO" id="GO:0005524">
    <property type="term" value="F:ATP binding"/>
    <property type="evidence" value="ECO:0007669"/>
    <property type="project" value="UniProtKB-KW"/>
</dbReference>
<gene>
    <name evidence="8" type="ORF">CSO01_16970</name>
</gene>
<evidence type="ECO:0000259" key="7">
    <source>
        <dbReference type="PROSITE" id="PS51194"/>
    </source>
</evidence>
<proteinExistence type="predicted"/>
<feature type="compositionally biased region" description="Low complexity" evidence="5">
    <location>
        <begin position="1058"/>
        <end position="1090"/>
    </location>
</feature>
<dbReference type="PANTHER" id="PTHR18934:SF99">
    <property type="entry name" value="ATP-DEPENDENT RNA HELICASE DHX37-RELATED"/>
    <property type="match status" value="1"/>
</dbReference>
<dbReference type="InterPro" id="IPR011709">
    <property type="entry name" value="DEAD-box_helicase_OB_fold"/>
</dbReference>
<dbReference type="EMBL" id="BKAL01000005">
    <property type="protein sequence ID" value="GEP68982.1"/>
    <property type="molecule type" value="Genomic_DNA"/>
</dbReference>
<evidence type="ECO:0000259" key="6">
    <source>
        <dbReference type="PROSITE" id="PS51192"/>
    </source>
</evidence>
<dbReference type="GO" id="GO:0003723">
    <property type="term" value="F:RNA binding"/>
    <property type="evidence" value="ECO:0007669"/>
    <property type="project" value="TreeGrafter"/>
</dbReference>